<evidence type="ECO:0000256" key="1">
    <source>
        <dbReference type="SAM" id="MobiDB-lite"/>
    </source>
</evidence>
<reference evidence="2 3" key="1">
    <citation type="submission" date="2016-10" db="EMBL/GenBank/DDBJ databases">
        <authorList>
            <person name="de Groot N.N."/>
        </authorList>
    </citation>
    <scope>NUCLEOTIDE SEQUENCE [LARGE SCALE GENOMIC DNA]</scope>
    <source>
        <strain evidence="2 3">BS3265</strain>
    </source>
</reference>
<evidence type="ECO:0000313" key="2">
    <source>
        <dbReference type="EMBL" id="SEE28240.1"/>
    </source>
</evidence>
<dbReference type="EMBL" id="FNUA01000002">
    <property type="protein sequence ID" value="SEE28240.1"/>
    <property type="molecule type" value="Genomic_DNA"/>
</dbReference>
<dbReference type="AlphaFoldDB" id="A0A1H5HK56"/>
<evidence type="ECO:0000313" key="3">
    <source>
        <dbReference type="Proteomes" id="UP000199129"/>
    </source>
</evidence>
<feature type="compositionally biased region" description="Basic and acidic residues" evidence="1">
    <location>
        <begin position="20"/>
        <end position="32"/>
    </location>
</feature>
<name>A0A1H5HK56_9PSED</name>
<dbReference type="Proteomes" id="UP000199129">
    <property type="component" value="Unassembled WGS sequence"/>
</dbReference>
<protein>
    <submittedName>
        <fullName evidence="2">Uncharacterized protein</fullName>
    </submittedName>
</protein>
<dbReference type="RefSeq" id="WP_158510685.1">
    <property type="nucleotide sequence ID" value="NZ_CP025494.1"/>
</dbReference>
<organism evidence="2 3">
    <name type="scientific">Pseudomonas palleroniana</name>
    <dbReference type="NCBI Taxonomy" id="191390"/>
    <lineage>
        <taxon>Bacteria</taxon>
        <taxon>Pseudomonadati</taxon>
        <taxon>Pseudomonadota</taxon>
        <taxon>Gammaproteobacteria</taxon>
        <taxon>Pseudomonadales</taxon>
        <taxon>Pseudomonadaceae</taxon>
        <taxon>Pseudomonas</taxon>
    </lineage>
</organism>
<feature type="region of interest" description="Disordered" evidence="1">
    <location>
        <begin position="1"/>
        <end position="46"/>
    </location>
</feature>
<sequence length="46" mass="5357">MARAQQILDECSECEAESPQAKRDELKRKLEFDPFGADENKPQIQY</sequence>
<proteinExistence type="predicted"/>
<accession>A0A1H5HK56</accession>
<gene>
    <name evidence="2" type="ORF">SAMN04490198_1002</name>
</gene>